<evidence type="ECO:0000313" key="2">
    <source>
        <dbReference type="EMBL" id="CAG2226494.1"/>
    </source>
</evidence>
<evidence type="ECO:0000256" key="1">
    <source>
        <dbReference type="SAM" id="MobiDB-lite"/>
    </source>
</evidence>
<dbReference type="OrthoDB" id="6157060at2759"/>
<evidence type="ECO:0000313" key="3">
    <source>
        <dbReference type="Proteomes" id="UP000683360"/>
    </source>
</evidence>
<dbReference type="EMBL" id="CAJPWZ010001908">
    <property type="protein sequence ID" value="CAG2226494.1"/>
    <property type="molecule type" value="Genomic_DNA"/>
</dbReference>
<dbReference type="Proteomes" id="UP000683360">
    <property type="component" value="Unassembled WGS sequence"/>
</dbReference>
<feature type="region of interest" description="Disordered" evidence="1">
    <location>
        <begin position="1"/>
        <end position="32"/>
    </location>
</feature>
<protein>
    <submittedName>
        <fullName evidence="2">Uncharacterized protein</fullName>
    </submittedName>
</protein>
<reference evidence="2" key="1">
    <citation type="submission" date="2021-03" db="EMBL/GenBank/DDBJ databases">
        <authorList>
            <person name="Bekaert M."/>
        </authorList>
    </citation>
    <scope>NUCLEOTIDE SEQUENCE</scope>
</reference>
<sequence>MKRSSSSGSQSDSTDSSPPTRRRQRHGTSTLADKVKGQHAGELLLDLHSIKKKRFSNCSEYYMPGMIVDGTGVSITMLVISRSHYEKIERNEPLDPEDKAQIYVIPIFNIREVTFVSLETKKEYFEYLKTKDKTKEWRAEVTYSKECNFLSKDRRKDGNGKASLLININFHVKLR</sequence>
<comment type="caution">
    <text evidence="2">The sequence shown here is derived from an EMBL/GenBank/DDBJ whole genome shotgun (WGS) entry which is preliminary data.</text>
</comment>
<organism evidence="2 3">
    <name type="scientific">Mytilus edulis</name>
    <name type="common">Blue mussel</name>
    <dbReference type="NCBI Taxonomy" id="6550"/>
    <lineage>
        <taxon>Eukaryota</taxon>
        <taxon>Metazoa</taxon>
        <taxon>Spiralia</taxon>
        <taxon>Lophotrochozoa</taxon>
        <taxon>Mollusca</taxon>
        <taxon>Bivalvia</taxon>
        <taxon>Autobranchia</taxon>
        <taxon>Pteriomorphia</taxon>
        <taxon>Mytilida</taxon>
        <taxon>Mytiloidea</taxon>
        <taxon>Mytilidae</taxon>
        <taxon>Mytilinae</taxon>
        <taxon>Mytilus</taxon>
    </lineage>
</organism>
<keyword evidence="3" id="KW-1185">Reference proteome</keyword>
<proteinExistence type="predicted"/>
<feature type="compositionally biased region" description="Low complexity" evidence="1">
    <location>
        <begin position="1"/>
        <end position="19"/>
    </location>
</feature>
<name>A0A8S3T6R3_MYTED</name>
<accession>A0A8S3T6R3</accession>
<gene>
    <name evidence="2" type="ORF">MEDL_39568</name>
</gene>
<dbReference type="AlphaFoldDB" id="A0A8S3T6R3"/>